<keyword evidence="2 5" id="KW-0489">Methyltransferase</keyword>
<dbReference type="EC" id="2.1.1.166" evidence="5"/>
<keyword evidence="4 5" id="KW-0949">S-adenosyl-L-methionine</keyword>
<dbReference type="Gene3D" id="3.40.50.150">
    <property type="entry name" value="Vaccinia Virus protein VP39"/>
    <property type="match status" value="1"/>
</dbReference>
<dbReference type="SUPFAM" id="SSF53335">
    <property type="entry name" value="S-adenosyl-L-methionine-dependent methyltransferases"/>
    <property type="match status" value="1"/>
</dbReference>
<keyword evidence="1 5" id="KW-0698">rRNA processing</keyword>
<feature type="active site" description="Proton acceptor" evidence="5">
    <location>
        <position position="149"/>
    </location>
</feature>
<proteinExistence type="inferred from homology"/>
<dbReference type="InterPro" id="IPR002877">
    <property type="entry name" value="RNA_MeTrfase_FtsJ_dom"/>
</dbReference>
<feature type="binding site" evidence="5">
    <location>
        <position position="84"/>
    </location>
    <ligand>
        <name>S-adenosyl-L-methionine</name>
        <dbReference type="ChEBI" id="CHEBI:59789"/>
    </ligand>
</feature>
<accession>A0AA96ZVS9</accession>
<evidence type="ECO:0000256" key="2">
    <source>
        <dbReference type="ARBA" id="ARBA00022603"/>
    </source>
</evidence>
<dbReference type="GO" id="GO:0005737">
    <property type="term" value="C:cytoplasm"/>
    <property type="evidence" value="ECO:0007669"/>
    <property type="project" value="UniProtKB-SubCell"/>
</dbReference>
<evidence type="ECO:0000256" key="3">
    <source>
        <dbReference type="ARBA" id="ARBA00022679"/>
    </source>
</evidence>
<organism evidence="7 8">
    <name type="scientific">Methanolapillus millepedarum</name>
    <dbReference type="NCBI Taxonomy" id="3028296"/>
    <lineage>
        <taxon>Archaea</taxon>
        <taxon>Methanobacteriati</taxon>
        <taxon>Methanobacteriota</taxon>
        <taxon>Stenosarchaea group</taxon>
        <taxon>Methanomicrobia</taxon>
        <taxon>Methanosarcinales</taxon>
        <taxon>Methanosarcinaceae</taxon>
        <taxon>Methanolapillus</taxon>
    </lineage>
</organism>
<dbReference type="InterPro" id="IPR002792">
    <property type="entry name" value="TRAM_dom"/>
</dbReference>
<dbReference type="PROSITE" id="PS50926">
    <property type="entry name" value="TRAM"/>
    <property type="match status" value="1"/>
</dbReference>
<dbReference type="Gene3D" id="2.40.50.140">
    <property type="entry name" value="Nucleic acid-binding proteins"/>
    <property type="match status" value="1"/>
</dbReference>
<dbReference type="AlphaFoldDB" id="A0AA96ZVS9"/>
<evidence type="ECO:0000256" key="5">
    <source>
        <dbReference type="HAMAP-Rule" id="MF_01547"/>
    </source>
</evidence>
<comment type="function">
    <text evidence="5">Specifically methylates the uridine in position 2552 of 23S rRNA at the 2'-O position of the ribose in the fully assembled 50S ribosomal subunit.</text>
</comment>
<feature type="binding site" evidence="5">
    <location>
        <position position="50"/>
    </location>
    <ligand>
        <name>S-adenosyl-L-methionine</name>
        <dbReference type="ChEBI" id="CHEBI:59789"/>
    </ligand>
</feature>
<keyword evidence="3 5" id="KW-0808">Transferase</keyword>
<feature type="domain" description="TRAM" evidence="6">
    <location>
        <begin position="196"/>
        <end position="254"/>
    </location>
</feature>
<dbReference type="PANTHER" id="PTHR10920">
    <property type="entry name" value="RIBOSOMAL RNA METHYLTRANSFERASE"/>
    <property type="match status" value="1"/>
</dbReference>
<evidence type="ECO:0000259" key="6">
    <source>
        <dbReference type="PROSITE" id="PS50926"/>
    </source>
</evidence>
<dbReference type="Pfam" id="PF01938">
    <property type="entry name" value="TRAM"/>
    <property type="match status" value="1"/>
</dbReference>
<feature type="binding site" evidence="5">
    <location>
        <position position="109"/>
    </location>
    <ligand>
        <name>S-adenosyl-L-methionine</name>
        <dbReference type="ChEBI" id="CHEBI:59789"/>
    </ligand>
</feature>
<dbReference type="Pfam" id="PF01728">
    <property type="entry name" value="FtsJ"/>
    <property type="match status" value="1"/>
</dbReference>
<feature type="binding site" evidence="5">
    <location>
        <position position="68"/>
    </location>
    <ligand>
        <name>S-adenosyl-L-methionine</name>
        <dbReference type="ChEBI" id="CHEBI:59789"/>
    </ligand>
</feature>
<dbReference type="InterPro" id="IPR029063">
    <property type="entry name" value="SAM-dependent_MTases_sf"/>
</dbReference>
<keyword evidence="8" id="KW-1185">Reference proteome</keyword>
<keyword evidence="5" id="KW-0963">Cytoplasm</keyword>
<evidence type="ECO:0000256" key="1">
    <source>
        <dbReference type="ARBA" id="ARBA00022552"/>
    </source>
</evidence>
<feature type="binding site" evidence="5">
    <location>
        <position position="52"/>
    </location>
    <ligand>
        <name>S-adenosyl-L-methionine</name>
        <dbReference type="ChEBI" id="CHEBI:59789"/>
    </ligand>
</feature>
<evidence type="ECO:0000313" key="7">
    <source>
        <dbReference type="EMBL" id="WNY25177.1"/>
    </source>
</evidence>
<evidence type="ECO:0000313" key="8">
    <source>
        <dbReference type="Proteomes" id="UP001303587"/>
    </source>
</evidence>
<dbReference type="InterPro" id="IPR015507">
    <property type="entry name" value="rRNA-MeTfrase_E"/>
</dbReference>
<evidence type="ECO:0000256" key="4">
    <source>
        <dbReference type="ARBA" id="ARBA00022691"/>
    </source>
</evidence>
<sequence length="318" mass="35539">MARNQKDFYYHQAQKEGYRSRASYKLKQINDRMNIIKRGDTIVDLGAAPGGWLQVAKELSGGRILGVDLQFIKEIDGVTTIKGDITSDETIEKILEFAGKGGVDIVLCDAAPNLSGNWALDHARGIMLNDAAFECAKKILKPKGTFVVKVFQGDLFKDFFDRVSAEFVYVKSYSPQASRSTSAEIYVIAKRFLTAPVRKNHLCAVEITGMGESGDGIAYLDDFVIFVKDAVLGEIVKVKIEDVKPNFAFAKVLEKLDKLPENQYLTPKYVPKTDGSFANFESESSEQPKKQKILRVRDRSLDIDNYVPPADEKDVEFD</sequence>
<dbReference type="EMBL" id="CP131060">
    <property type="protein sequence ID" value="WNY25177.1"/>
    <property type="molecule type" value="Genomic_DNA"/>
</dbReference>
<dbReference type="GO" id="GO:0008650">
    <property type="term" value="F:rRNA (uridine-2'-O-)-methyltransferase activity"/>
    <property type="evidence" value="ECO:0007669"/>
    <property type="project" value="UniProtKB-UniRule"/>
</dbReference>
<comment type="catalytic activity">
    <reaction evidence="5">
        <text>uridine(2552) in 23S rRNA + S-adenosyl-L-methionine = 2'-O-methyluridine(2552) in 23S rRNA + S-adenosyl-L-homocysteine + H(+)</text>
        <dbReference type="Rhea" id="RHEA:42720"/>
        <dbReference type="Rhea" id="RHEA-COMP:10202"/>
        <dbReference type="Rhea" id="RHEA-COMP:10203"/>
        <dbReference type="ChEBI" id="CHEBI:15378"/>
        <dbReference type="ChEBI" id="CHEBI:57856"/>
        <dbReference type="ChEBI" id="CHEBI:59789"/>
        <dbReference type="ChEBI" id="CHEBI:65315"/>
        <dbReference type="ChEBI" id="CHEBI:74478"/>
        <dbReference type="EC" id="2.1.1.166"/>
    </reaction>
</comment>
<comment type="similarity">
    <text evidence="5">Belongs to the class I-like SAM-binding methyltransferase superfamily. RNA methyltransferase RlmE family.</text>
</comment>
<dbReference type="InterPro" id="IPR012340">
    <property type="entry name" value="NA-bd_OB-fold"/>
</dbReference>
<dbReference type="InterPro" id="IPR050082">
    <property type="entry name" value="RNA_methyltr_RlmE"/>
</dbReference>
<name>A0AA96ZVS9_9EURY</name>
<comment type="subcellular location">
    <subcellularLocation>
        <location evidence="5">Cytoplasm</location>
    </subcellularLocation>
</comment>
<dbReference type="PANTHER" id="PTHR10920:SF13">
    <property type="entry name" value="PRE-RRNA 2'-O-RIBOSE RNA METHYLTRANSFERASE FTSJ3"/>
    <property type="match status" value="1"/>
</dbReference>
<reference evidence="7 8" key="1">
    <citation type="submission" date="2023-07" db="EMBL/GenBank/DDBJ databases">
        <title>Closed genoem sequence of Methanosarcinaceae archaeon Ac7.</title>
        <authorList>
            <person name="Poehlein A."/>
            <person name="Protasov E."/>
            <person name="Platt K."/>
            <person name="Reeh H."/>
            <person name="Daniel R."/>
            <person name="Brune A."/>
        </authorList>
    </citation>
    <scope>NUCLEOTIDE SEQUENCE [LARGE SCALE GENOMIC DNA]</scope>
    <source>
        <strain evidence="7 8">Ac7</strain>
    </source>
</reference>
<dbReference type="HAMAP" id="MF_01547">
    <property type="entry name" value="RNA_methyltr_E"/>
    <property type="match status" value="1"/>
</dbReference>
<gene>
    <name evidence="5 7" type="primary">rlmE</name>
    <name evidence="7" type="ORF">MsAc7_07190</name>
</gene>
<protein>
    <recommendedName>
        <fullName evidence="5">Ribosomal RNA large subunit methyltransferase E</fullName>
        <ecNumber evidence="5">2.1.1.166</ecNumber>
    </recommendedName>
    <alternativeName>
        <fullName evidence="5">23S rRNA Um2552 methyltransferase</fullName>
    </alternativeName>
    <alternativeName>
        <fullName evidence="5">rRNA (uridine-2'-O-)-methyltransferase</fullName>
    </alternativeName>
</protein>
<dbReference type="Proteomes" id="UP001303587">
    <property type="component" value="Chromosome"/>
</dbReference>
<dbReference type="SUPFAM" id="SSF50249">
    <property type="entry name" value="Nucleic acid-binding proteins"/>
    <property type="match status" value="1"/>
</dbReference>